<dbReference type="InterPro" id="IPR004088">
    <property type="entry name" value="KH_dom_type_1"/>
</dbReference>
<dbReference type="Gene3D" id="2.30.30.140">
    <property type="match status" value="2"/>
</dbReference>
<dbReference type="InterPro" id="IPR022034">
    <property type="entry name" value="FMR1-like_C_core"/>
</dbReference>
<dbReference type="PROSITE" id="PS51641">
    <property type="entry name" value="AGENET_LIKE"/>
    <property type="match status" value="2"/>
</dbReference>
<dbReference type="Pfam" id="PF17904">
    <property type="entry name" value="KH_9"/>
    <property type="match status" value="1"/>
</dbReference>
<dbReference type="InterPro" id="IPR047425">
    <property type="entry name" value="Tudor_Agenet_FXR1_rpt1"/>
</dbReference>
<evidence type="ECO:0000256" key="3">
    <source>
        <dbReference type="ARBA" id="ARBA00022490"/>
    </source>
</evidence>
<evidence type="ECO:0000256" key="6">
    <source>
        <dbReference type="ARBA" id="ARBA00022884"/>
    </source>
</evidence>
<dbReference type="GO" id="GO:0045182">
    <property type="term" value="F:translation regulator activity"/>
    <property type="evidence" value="ECO:0007669"/>
    <property type="project" value="TreeGrafter"/>
</dbReference>
<keyword evidence="3" id="KW-0963">Cytoplasm</keyword>
<dbReference type="GO" id="GO:0010494">
    <property type="term" value="C:cytoplasmic stress granule"/>
    <property type="evidence" value="ECO:0007669"/>
    <property type="project" value="TreeGrafter"/>
</dbReference>
<sequence>MDRDLLRQSLIFHGQSLFNKLKCEQTENPDFQAVVSDLSKATYESRGEEQDGSLVEQFIARKADILFCPSWKTANPHEQEHEDEEAGEPYAIMPPVEVFMELPYEERRAMIYRDLEKGDIVVGRINNIREYGFFLTLLCMAGGLKRDIEDLELSALCHIREIPSSSSHDDPLSYYQVGDLIRGGVKDIDRYQEKITVSLHQACLSSSLEHIKLGVITREELPIHYSRSVSAASDSSETYGCILTRCHGYENPSVVEYLLEKVGISDTHPPSMMRGLQCKLFQEGDFASVIRKKQSASWALKCVRAGVDHFKHGRHVEAMNEYNKALDIDLNNVEALVARGALYANKGSIMKAISDFELALENCPDHRNAKKYLCQTLVEQGKQLEEQEKLVTAEGLYRRALSLDDSNPEAKEAMHNITETIQHFLVRALKPLNNNLTPDSFRNTCRPSILCVSNMEELAVEVRGSNGAYYKGFVKDIHDDSLTIAFENNWQPERQVPFSDVRLPPPADAKKDIGEGEEVEIFSRANEQEPCGWWLAKVRMMKGDFYVIEYAACDATYNEIVTFERLRPVNTNKAVTKNSFHKCTVPVPQDLQEACQNENAHKEFKKAVGACRISYCPETSELLIVSTNDTTVKRVSLLSDMHLRSLRTKLLLMSRNQEATKHLETSRQLVSSFQQEFTVRTDLMGLAIGSHGSNIQQARRVAGVTAIELDEETGTFRIYGETEEAVKKARNYLEFVEDSVQVPRNLVGKVIGKNGKVIQEIVDKSGVVRVKIEGDNDNKQARQETQGMVPFTFVGTKESIGNVQVLLEYHISYLNDMAELLAESQQLEEDLKKVVDYTQGGSLARFRISCTRRTGCDVDEVEELRLERMQIDEQLRQVTQGHRAVDRERGDRGDRGERGAYNTDSGANASSSISGSRSYNGRGRGRRGYNYNTGYGTNSEQSNASETDSERKEELSDWSLAGEDQDGERERGSRPQRDGRRRPGPGRGRGGPGGRGRGGRGGYSNSYAPRDQENYHPYGTMEANTETDQTADTDASESNLPANRRRRSRRRRTDEDATLIDGMSESDNASVSENGTERSEAKPQRRNRSRRRRNRLPEERQPVTVADYISRAESQSRQMMAKDTKKNKDVGQVEVIDEHSPQSVPPTTNGSNNGVSDTSSSSATKAPRSSADKPAEVSSPQPVLNGLS</sequence>
<keyword evidence="8" id="KW-0802">TPR repeat</keyword>
<dbReference type="GeneID" id="106531534"/>
<dbReference type="InterPro" id="IPR040148">
    <property type="entry name" value="FMR1"/>
</dbReference>
<feature type="compositionally biased region" description="Gly residues" evidence="10">
    <location>
        <begin position="985"/>
        <end position="1002"/>
    </location>
</feature>
<dbReference type="SUPFAM" id="SSF48452">
    <property type="entry name" value="TPR-like"/>
    <property type="match status" value="1"/>
</dbReference>
<proteinExistence type="inferred from homology"/>
<dbReference type="GO" id="GO:0045727">
    <property type="term" value="P:positive regulation of translation"/>
    <property type="evidence" value="ECO:0007669"/>
    <property type="project" value="TreeGrafter"/>
</dbReference>
<dbReference type="Pfam" id="PF16096">
    <property type="entry name" value="FXR_C1"/>
    <property type="match status" value="1"/>
</dbReference>
<evidence type="ECO:0000256" key="1">
    <source>
        <dbReference type="ARBA" id="ARBA00004331"/>
    </source>
</evidence>
<dbReference type="InterPro" id="IPR036612">
    <property type="entry name" value="KH_dom_type_1_sf"/>
</dbReference>
<dbReference type="GO" id="GO:0043005">
    <property type="term" value="C:neuron projection"/>
    <property type="evidence" value="ECO:0007669"/>
    <property type="project" value="TreeGrafter"/>
</dbReference>
<comment type="subcellular location">
    <subcellularLocation>
        <location evidence="1">Cytoplasm</location>
        <location evidence="1">Cytoplasmic ribonucleoprotein granule</location>
    </subcellularLocation>
</comment>
<dbReference type="InterPro" id="IPR040472">
    <property type="entry name" value="FMRP_KH0"/>
</dbReference>
<dbReference type="Pfam" id="PF00013">
    <property type="entry name" value="KH_1"/>
    <property type="match status" value="2"/>
</dbReference>
<name>A0A2I4CSA7_AUSLI</name>
<dbReference type="PROSITE" id="PS50084">
    <property type="entry name" value="KH_TYPE_1"/>
    <property type="match status" value="2"/>
</dbReference>
<protein>
    <submittedName>
        <fullName evidence="14">Fragile X mental retardation syndrome-related protein 1 homolog B isoform X1</fullName>
    </submittedName>
</protein>
<feature type="domain" description="Agenet-like" evidence="12">
    <location>
        <begin position="458"/>
        <end position="504"/>
    </location>
</feature>
<evidence type="ECO:0000256" key="9">
    <source>
        <dbReference type="SAM" id="Coils"/>
    </source>
</evidence>
<dbReference type="InterPro" id="IPR047427">
    <property type="entry name" value="Tudor_Agenet_FXR1_rpt2"/>
</dbReference>
<keyword evidence="5" id="KW-0677">Repeat</keyword>
<keyword evidence="4" id="KW-0517">Myogenesis</keyword>
<dbReference type="GO" id="GO:0007517">
    <property type="term" value="P:muscle organ development"/>
    <property type="evidence" value="ECO:0007669"/>
    <property type="project" value="UniProtKB-KW"/>
</dbReference>
<reference evidence="14" key="1">
    <citation type="submission" date="2025-08" db="UniProtKB">
        <authorList>
            <consortium name="RefSeq"/>
        </authorList>
    </citation>
    <scope>IDENTIFICATION</scope>
    <source>
        <strain evidence="14">Quisiro</strain>
        <tissue evidence="14">Liver</tissue>
    </source>
</reference>
<keyword evidence="6 7" id="KW-0694">RNA-binding</keyword>
<dbReference type="CDD" id="cd20472">
    <property type="entry name" value="Tudor_Agenet_FXR1_rpt1"/>
    <property type="match status" value="1"/>
</dbReference>
<dbReference type="GO" id="GO:0043488">
    <property type="term" value="P:regulation of mRNA stability"/>
    <property type="evidence" value="ECO:0007669"/>
    <property type="project" value="TreeGrafter"/>
</dbReference>
<gene>
    <name evidence="14" type="primary">LOC106531534</name>
</gene>
<keyword evidence="9" id="KW-0175">Coiled coil</keyword>
<comment type="similarity">
    <text evidence="2">Belongs to the FMR1 family.</text>
</comment>
<dbReference type="InterPro" id="IPR032172">
    <property type="entry name" value="FXR1_C1"/>
</dbReference>
<dbReference type="Gene3D" id="1.25.40.10">
    <property type="entry name" value="Tetratricopeptide repeat domain"/>
    <property type="match status" value="1"/>
</dbReference>
<dbReference type="AlphaFoldDB" id="A0A2I4CSA7"/>
<feature type="domain" description="S1 motif" evidence="11">
    <location>
        <begin position="118"/>
        <end position="200"/>
    </location>
</feature>
<dbReference type="FunFam" id="3.30.1370.10:FF:000004">
    <property type="entry name" value="Fragile X mental retardation 1, isoform CRA_e"/>
    <property type="match status" value="1"/>
</dbReference>
<dbReference type="SUPFAM" id="SSF54791">
    <property type="entry name" value="Eukaryotic type KH-domain (KH-domain type I)"/>
    <property type="match status" value="2"/>
</dbReference>
<organism evidence="13 14">
    <name type="scientific">Austrofundulus limnaeus</name>
    <name type="common">Annual killifish</name>
    <dbReference type="NCBI Taxonomy" id="52670"/>
    <lineage>
        <taxon>Eukaryota</taxon>
        <taxon>Metazoa</taxon>
        <taxon>Chordata</taxon>
        <taxon>Craniata</taxon>
        <taxon>Vertebrata</taxon>
        <taxon>Euteleostomi</taxon>
        <taxon>Actinopterygii</taxon>
        <taxon>Neopterygii</taxon>
        <taxon>Teleostei</taxon>
        <taxon>Neoteleostei</taxon>
        <taxon>Acanthomorphata</taxon>
        <taxon>Ovalentaria</taxon>
        <taxon>Atherinomorphae</taxon>
        <taxon>Cyprinodontiformes</taxon>
        <taxon>Rivulidae</taxon>
        <taxon>Austrofundulus</taxon>
    </lineage>
</organism>
<dbReference type="Gene3D" id="2.40.50.140">
    <property type="entry name" value="Nucleic acid-binding proteins"/>
    <property type="match status" value="1"/>
</dbReference>
<dbReference type="OrthoDB" id="424249at2759"/>
<dbReference type="GO" id="GO:0098793">
    <property type="term" value="C:presynapse"/>
    <property type="evidence" value="ECO:0007669"/>
    <property type="project" value="GOC"/>
</dbReference>
<dbReference type="PROSITE" id="PS50005">
    <property type="entry name" value="TPR"/>
    <property type="match status" value="1"/>
</dbReference>
<feature type="coiled-coil region" evidence="9">
    <location>
        <begin position="810"/>
        <end position="837"/>
    </location>
</feature>
<feature type="repeat" description="TPR" evidence="8">
    <location>
        <begin position="333"/>
        <end position="366"/>
    </location>
</feature>
<feature type="compositionally biased region" description="Polar residues" evidence="10">
    <location>
        <begin position="1178"/>
        <end position="1188"/>
    </location>
</feature>
<accession>A0A2I4CSA7</accession>
<evidence type="ECO:0000256" key="7">
    <source>
        <dbReference type="PROSITE-ProRule" id="PRU00117"/>
    </source>
</evidence>
<dbReference type="KEGG" id="alim:106531534"/>
<dbReference type="SUPFAM" id="SSF50249">
    <property type="entry name" value="Nucleic acid-binding proteins"/>
    <property type="match status" value="1"/>
</dbReference>
<feature type="compositionally biased region" description="Basic and acidic residues" evidence="10">
    <location>
        <begin position="968"/>
        <end position="978"/>
    </location>
</feature>
<dbReference type="SMART" id="SM00316">
    <property type="entry name" value="S1"/>
    <property type="match status" value="1"/>
</dbReference>
<dbReference type="InterPro" id="IPR041560">
    <property type="entry name" value="Tudor_FRM1"/>
</dbReference>
<feature type="domain" description="Agenet-like" evidence="12">
    <location>
        <begin position="517"/>
        <end position="569"/>
    </location>
</feature>
<evidence type="ECO:0000256" key="8">
    <source>
        <dbReference type="PROSITE-ProRule" id="PRU00339"/>
    </source>
</evidence>
<feature type="compositionally biased region" description="Basic and acidic residues" evidence="10">
    <location>
        <begin position="883"/>
        <end position="898"/>
    </location>
</feature>
<dbReference type="Proteomes" id="UP000192220">
    <property type="component" value="Unplaced"/>
</dbReference>
<dbReference type="Gene3D" id="3.30.1370.10">
    <property type="entry name" value="K Homology domain, type 1"/>
    <property type="match status" value="2"/>
</dbReference>
<dbReference type="GO" id="GO:0051028">
    <property type="term" value="P:mRNA transport"/>
    <property type="evidence" value="ECO:0007669"/>
    <property type="project" value="TreeGrafter"/>
</dbReference>
<evidence type="ECO:0000313" key="14">
    <source>
        <dbReference type="RefSeq" id="XP_013882874.1"/>
    </source>
</evidence>
<dbReference type="FunCoup" id="A0A2I4CSA7">
    <property type="interactions" value="1131"/>
</dbReference>
<dbReference type="Pfam" id="PF12235">
    <property type="entry name" value="FXMRP1_C_core"/>
    <property type="match status" value="1"/>
</dbReference>
<dbReference type="FunFam" id="2.30.30.140:FF:000001">
    <property type="entry name" value="Fragile X mental retardation 1, isoform CRA_e"/>
    <property type="match status" value="1"/>
</dbReference>
<dbReference type="STRING" id="52670.A0A2I4CSA7"/>
<dbReference type="FunFam" id="3.30.1370.10:FF:000017">
    <property type="entry name" value="Fragile X mental retardation syndrome-related protein 1"/>
    <property type="match status" value="1"/>
</dbReference>
<feature type="compositionally biased region" description="Polar residues" evidence="10">
    <location>
        <begin position="1065"/>
        <end position="1074"/>
    </location>
</feature>
<dbReference type="GO" id="GO:0003730">
    <property type="term" value="F:mRNA 3'-UTR binding"/>
    <property type="evidence" value="ECO:0007669"/>
    <property type="project" value="TreeGrafter"/>
</dbReference>
<feature type="compositionally biased region" description="Low complexity" evidence="10">
    <location>
        <begin position="928"/>
        <end position="939"/>
    </location>
</feature>
<dbReference type="InParanoid" id="A0A2I4CSA7"/>
<keyword evidence="13" id="KW-1185">Reference proteome</keyword>
<evidence type="ECO:0000259" key="12">
    <source>
        <dbReference type="PROSITE" id="PS51641"/>
    </source>
</evidence>
<dbReference type="SMART" id="SM00322">
    <property type="entry name" value="KH"/>
    <property type="match status" value="2"/>
</dbReference>
<dbReference type="Pfam" id="PF05641">
    <property type="entry name" value="Agenet"/>
    <property type="match status" value="1"/>
</dbReference>
<dbReference type="Pfam" id="PF13414">
    <property type="entry name" value="TPR_11"/>
    <property type="match status" value="1"/>
</dbReference>
<evidence type="ECO:0000256" key="5">
    <source>
        <dbReference type="ARBA" id="ARBA00022737"/>
    </source>
</evidence>
<evidence type="ECO:0000256" key="2">
    <source>
        <dbReference type="ARBA" id="ARBA00006633"/>
    </source>
</evidence>
<dbReference type="InterPro" id="IPR011990">
    <property type="entry name" value="TPR-like_helical_dom_sf"/>
</dbReference>
<evidence type="ECO:0000313" key="13">
    <source>
        <dbReference type="Proteomes" id="UP000192220"/>
    </source>
</evidence>
<dbReference type="InterPro" id="IPR003029">
    <property type="entry name" value="S1_domain"/>
</dbReference>
<feature type="compositionally biased region" description="Low complexity" evidence="10">
    <location>
        <begin position="905"/>
        <end position="921"/>
    </location>
</feature>
<dbReference type="RefSeq" id="XP_013882874.1">
    <property type="nucleotide sequence ID" value="XM_014027420.1"/>
</dbReference>
<dbReference type="InterPro" id="IPR019734">
    <property type="entry name" value="TPR_rpt"/>
</dbReference>
<dbReference type="FunFam" id="2.30.30.140:FF:000002">
    <property type="entry name" value="Fragile X mental retardation 1, isoform CRA_e"/>
    <property type="match status" value="1"/>
</dbReference>
<dbReference type="PANTHER" id="PTHR10603">
    <property type="entry name" value="FRAGILE X MENTAL RETARDATION SYNDROME-RELATED PROTEIN"/>
    <property type="match status" value="1"/>
</dbReference>
<dbReference type="InterPro" id="IPR012340">
    <property type="entry name" value="NA-bd_OB-fold"/>
</dbReference>
<dbReference type="Pfam" id="PF18336">
    <property type="entry name" value="Tudor_FRX1"/>
    <property type="match status" value="1"/>
</dbReference>
<feature type="compositionally biased region" description="Basic residues" evidence="10">
    <location>
        <begin position="1084"/>
        <end position="1094"/>
    </location>
</feature>
<dbReference type="GO" id="GO:0005634">
    <property type="term" value="C:nucleus"/>
    <property type="evidence" value="ECO:0007669"/>
    <property type="project" value="TreeGrafter"/>
</dbReference>
<feature type="compositionally biased region" description="Low complexity" evidence="10">
    <location>
        <begin position="1147"/>
        <end position="1169"/>
    </location>
</feature>
<feature type="compositionally biased region" description="Basic and acidic residues" evidence="10">
    <location>
        <begin position="1120"/>
        <end position="1140"/>
    </location>
</feature>
<evidence type="ECO:0000256" key="10">
    <source>
        <dbReference type="SAM" id="MobiDB-lite"/>
    </source>
</evidence>
<dbReference type="InterPro" id="IPR004087">
    <property type="entry name" value="KH_dom"/>
</dbReference>
<evidence type="ECO:0000259" key="11">
    <source>
        <dbReference type="PROSITE" id="PS50126"/>
    </source>
</evidence>
<dbReference type="GO" id="GO:0048170">
    <property type="term" value="P:positive regulation of long-term neuronal synaptic plasticity"/>
    <property type="evidence" value="ECO:0007669"/>
    <property type="project" value="TreeGrafter"/>
</dbReference>
<dbReference type="InterPro" id="IPR008395">
    <property type="entry name" value="Agenet-like_dom"/>
</dbReference>
<dbReference type="CDD" id="cd20475">
    <property type="entry name" value="Tudor_Agenet_FXR1_rpt2"/>
    <property type="match status" value="1"/>
</dbReference>
<evidence type="ECO:0000256" key="4">
    <source>
        <dbReference type="ARBA" id="ARBA00022541"/>
    </source>
</evidence>
<dbReference type="PROSITE" id="PS50126">
    <property type="entry name" value="S1"/>
    <property type="match status" value="1"/>
</dbReference>
<feature type="region of interest" description="Disordered" evidence="10">
    <location>
        <begin position="877"/>
        <end position="1188"/>
    </location>
</feature>
<dbReference type="PANTHER" id="PTHR10603:SF6">
    <property type="entry name" value="RNA-BINDING PROTEIN FXR1"/>
    <property type="match status" value="1"/>
</dbReference>
<dbReference type="GO" id="GO:0099577">
    <property type="term" value="P:regulation of translation at presynapse, modulating synaptic transmission"/>
    <property type="evidence" value="ECO:0007669"/>
    <property type="project" value="TreeGrafter"/>
</dbReference>
<dbReference type="SMART" id="SM00028">
    <property type="entry name" value="TPR"/>
    <property type="match status" value="3"/>
</dbReference>